<dbReference type="Proteomes" id="UP001179280">
    <property type="component" value="Unassembled WGS sequence"/>
</dbReference>
<comment type="subunit">
    <text evidence="10">Monomer.</text>
</comment>
<comment type="function">
    <text evidence="2 10 12">Catalyzes the transfer of a dimethylallyl group onto the adenine at position 37 in tRNAs that read codons beginning with uridine, leading to the formation of N6-(dimethylallyl)adenosine (i(6)A).</text>
</comment>
<feature type="site" description="Interaction with substrate tRNA" evidence="10">
    <location>
        <position position="102"/>
    </location>
</feature>
<evidence type="ECO:0000256" key="9">
    <source>
        <dbReference type="ARBA" id="ARBA00049563"/>
    </source>
</evidence>
<evidence type="ECO:0000256" key="6">
    <source>
        <dbReference type="ARBA" id="ARBA00022741"/>
    </source>
</evidence>
<protein>
    <recommendedName>
        <fullName evidence="10">tRNA dimethylallyltransferase</fullName>
        <ecNumber evidence="10">2.5.1.75</ecNumber>
    </recommendedName>
    <alternativeName>
        <fullName evidence="10">Dimethylallyl diphosphate:tRNA dimethylallyltransferase</fullName>
        <shortName evidence="10">DMAPP:tRNA dimethylallyltransferase</shortName>
        <shortName evidence="10">DMATase</shortName>
    </alternativeName>
    <alternativeName>
        <fullName evidence="10">Isopentenyl-diphosphate:tRNA isopentenyltransferase</fullName>
        <shortName evidence="10">IPP transferase</shortName>
        <shortName evidence="10">IPPT</shortName>
        <shortName evidence="10">IPTase</shortName>
    </alternativeName>
</protein>
<proteinExistence type="inferred from homology"/>
<evidence type="ECO:0000313" key="14">
    <source>
        <dbReference type="EMBL" id="MBM7837731.1"/>
    </source>
</evidence>
<accession>A0ABS2SRT0</accession>
<feature type="site" description="Interaction with substrate tRNA" evidence="10">
    <location>
        <position position="125"/>
    </location>
</feature>
<evidence type="ECO:0000256" key="8">
    <source>
        <dbReference type="ARBA" id="ARBA00022842"/>
    </source>
</evidence>
<dbReference type="HAMAP" id="MF_00185">
    <property type="entry name" value="IPP_trans"/>
    <property type="match status" value="1"/>
</dbReference>
<dbReference type="InterPro" id="IPR027417">
    <property type="entry name" value="P-loop_NTPase"/>
</dbReference>
<evidence type="ECO:0000256" key="7">
    <source>
        <dbReference type="ARBA" id="ARBA00022840"/>
    </source>
</evidence>
<keyword evidence="8 10" id="KW-0460">Magnesium</keyword>
<comment type="caution">
    <text evidence="14">The sequence shown here is derived from an EMBL/GenBank/DDBJ whole genome shotgun (WGS) entry which is preliminary data.</text>
</comment>
<evidence type="ECO:0000256" key="1">
    <source>
        <dbReference type="ARBA" id="ARBA00001946"/>
    </source>
</evidence>
<evidence type="ECO:0000256" key="3">
    <source>
        <dbReference type="ARBA" id="ARBA00005842"/>
    </source>
</evidence>
<keyword evidence="15" id="KW-1185">Reference proteome</keyword>
<dbReference type="PANTHER" id="PTHR11088">
    <property type="entry name" value="TRNA DIMETHYLALLYLTRANSFERASE"/>
    <property type="match status" value="1"/>
</dbReference>
<evidence type="ECO:0000256" key="11">
    <source>
        <dbReference type="RuleBase" id="RU003783"/>
    </source>
</evidence>
<evidence type="ECO:0000256" key="10">
    <source>
        <dbReference type="HAMAP-Rule" id="MF_00185"/>
    </source>
</evidence>
<evidence type="ECO:0000313" key="15">
    <source>
        <dbReference type="Proteomes" id="UP001179280"/>
    </source>
</evidence>
<dbReference type="EC" id="2.5.1.75" evidence="10"/>
<keyword evidence="7 10" id="KW-0067">ATP-binding</keyword>
<keyword evidence="4 10" id="KW-0808">Transferase</keyword>
<comment type="catalytic activity">
    <reaction evidence="9 10 11">
        <text>adenosine(37) in tRNA + dimethylallyl diphosphate = N(6)-dimethylallyladenosine(37) in tRNA + diphosphate</text>
        <dbReference type="Rhea" id="RHEA:26482"/>
        <dbReference type="Rhea" id="RHEA-COMP:10162"/>
        <dbReference type="Rhea" id="RHEA-COMP:10375"/>
        <dbReference type="ChEBI" id="CHEBI:33019"/>
        <dbReference type="ChEBI" id="CHEBI:57623"/>
        <dbReference type="ChEBI" id="CHEBI:74411"/>
        <dbReference type="ChEBI" id="CHEBI:74415"/>
        <dbReference type="EC" id="2.5.1.75"/>
    </reaction>
</comment>
<keyword evidence="6 10" id="KW-0547">Nucleotide-binding</keyword>
<evidence type="ECO:0000256" key="4">
    <source>
        <dbReference type="ARBA" id="ARBA00022679"/>
    </source>
</evidence>
<feature type="binding site" evidence="10">
    <location>
        <begin position="11"/>
        <end position="18"/>
    </location>
    <ligand>
        <name>ATP</name>
        <dbReference type="ChEBI" id="CHEBI:30616"/>
    </ligand>
</feature>
<dbReference type="EMBL" id="JAFBCV010000002">
    <property type="protein sequence ID" value="MBM7837731.1"/>
    <property type="molecule type" value="Genomic_DNA"/>
</dbReference>
<dbReference type="Gene3D" id="3.40.50.300">
    <property type="entry name" value="P-loop containing nucleotide triphosphate hydrolases"/>
    <property type="match status" value="1"/>
</dbReference>
<evidence type="ECO:0000256" key="2">
    <source>
        <dbReference type="ARBA" id="ARBA00003213"/>
    </source>
</evidence>
<comment type="similarity">
    <text evidence="3 10 13">Belongs to the IPP transferase family.</text>
</comment>
<name>A0ABS2SRT0_9BACI</name>
<comment type="caution">
    <text evidence="10">Lacks conserved residue(s) required for the propagation of feature annotation.</text>
</comment>
<dbReference type="Pfam" id="PF01715">
    <property type="entry name" value="IPPT"/>
    <property type="match status" value="1"/>
</dbReference>
<dbReference type="GO" id="GO:0052381">
    <property type="term" value="F:tRNA dimethylallyltransferase activity"/>
    <property type="evidence" value="ECO:0007669"/>
    <property type="project" value="UniProtKB-EC"/>
</dbReference>
<dbReference type="PANTHER" id="PTHR11088:SF60">
    <property type="entry name" value="TRNA DIMETHYLALLYLTRANSFERASE"/>
    <property type="match status" value="1"/>
</dbReference>
<dbReference type="SUPFAM" id="SSF52540">
    <property type="entry name" value="P-loop containing nucleoside triphosphate hydrolases"/>
    <property type="match status" value="2"/>
</dbReference>
<sequence length="309" mass="34657">MTKEALIAIVGPTAVGKTDLSIKLAQQLNGEIISGDSMQVYKTMDIGTAKATEEEQAAIPHHLIDILDPEEPWTVAAFQERALAAIQDIRARGKLPIVVGGTGLYIQSITHELSFADAKSDPAYREQLEAFLEAHGIRALHQQLEEQDPKAAETIHPNNSRRVIRALEVIHTTGVRFSEQENQLGAARFNTALIGLTMDRQKLYERINVRVDLMMKQGLLEEVKRLYDAGVHSQAIQAIGYKELYAYFNGDVALAEAVDLLKKNSRHYAKRQLTWFRNRSAAEWFNVGAETPSEIFTKIVDYSCRKIEK</sequence>
<reference evidence="14" key="1">
    <citation type="submission" date="2021-01" db="EMBL/GenBank/DDBJ databases">
        <title>Genomic Encyclopedia of Type Strains, Phase IV (KMG-IV): sequencing the most valuable type-strain genomes for metagenomic binning, comparative biology and taxonomic classification.</title>
        <authorList>
            <person name="Goeker M."/>
        </authorList>
    </citation>
    <scope>NUCLEOTIDE SEQUENCE</scope>
    <source>
        <strain evidence="14">DSM 21943</strain>
    </source>
</reference>
<dbReference type="InterPro" id="IPR039657">
    <property type="entry name" value="Dimethylallyltransferase"/>
</dbReference>
<comment type="cofactor">
    <cofactor evidence="1 10">
        <name>Mg(2+)</name>
        <dbReference type="ChEBI" id="CHEBI:18420"/>
    </cofactor>
</comment>
<dbReference type="InterPro" id="IPR018022">
    <property type="entry name" value="IPT"/>
</dbReference>
<feature type="region of interest" description="Interaction with substrate tRNA" evidence="10">
    <location>
        <begin position="36"/>
        <end position="39"/>
    </location>
</feature>
<feature type="binding site" evidence="10">
    <location>
        <begin position="13"/>
        <end position="18"/>
    </location>
    <ligand>
        <name>substrate</name>
    </ligand>
</feature>
<evidence type="ECO:0000256" key="13">
    <source>
        <dbReference type="RuleBase" id="RU003785"/>
    </source>
</evidence>
<evidence type="ECO:0000256" key="12">
    <source>
        <dbReference type="RuleBase" id="RU003784"/>
    </source>
</evidence>
<keyword evidence="5 10" id="KW-0819">tRNA processing</keyword>
<dbReference type="NCBIfam" id="TIGR00174">
    <property type="entry name" value="miaA"/>
    <property type="match status" value="1"/>
</dbReference>
<dbReference type="Gene3D" id="1.10.20.140">
    <property type="match status" value="1"/>
</dbReference>
<organism evidence="14 15">
    <name type="scientific">Shouchella xiaoxiensis</name>
    <dbReference type="NCBI Taxonomy" id="766895"/>
    <lineage>
        <taxon>Bacteria</taxon>
        <taxon>Bacillati</taxon>
        <taxon>Bacillota</taxon>
        <taxon>Bacilli</taxon>
        <taxon>Bacillales</taxon>
        <taxon>Bacillaceae</taxon>
        <taxon>Shouchella</taxon>
    </lineage>
</organism>
<evidence type="ECO:0000256" key="5">
    <source>
        <dbReference type="ARBA" id="ARBA00022694"/>
    </source>
</evidence>
<gene>
    <name evidence="10" type="primary">miaA</name>
    <name evidence="14" type="ORF">JOC54_000962</name>
</gene>